<evidence type="ECO:0000256" key="1">
    <source>
        <dbReference type="PROSITE-ProRule" id="PRU00182"/>
    </source>
</evidence>
<keyword evidence="3" id="KW-1185">Reference proteome</keyword>
<dbReference type="SUPFAM" id="SSF55174">
    <property type="entry name" value="Alpha-L RNA-binding motif"/>
    <property type="match status" value="1"/>
</dbReference>
<proteinExistence type="predicted"/>
<dbReference type="RefSeq" id="WP_189136265.1">
    <property type="nucleotide sequence ID" value="NZ_BMPV01000006.1"/>
</dbReference>
<comment type="caution">
    <text evidence="2">The sequence shown here is derived from an EMBL/GenBank/DDBJ whole genome shotgun (WGS) entry which is preliminary data.</text>
</comment>
<reference evidence="2 3" key="1">
    <citation type="submission" date="2019-06" db="EMBL/GenBank/DDBJ databases">
        <title>Sequencing the genomes of 1000 actinobacteria strains.</title>
        <authorList>
            <person name="Klenk H.-P."/>
        </authorList>
    </citation>
    <scope>NUCLEOTIDE SEQUENCE [LARGE SCALE GENOMIC DNA]</scope>
    <source>
        <strain evidence="2 3">DSM 43186</strain>
    </source>
</reference>
<accession>A0A543IUE0</accession>
<dbReference type="AlphaFoldDB" id="A0A543IUE0"/>
<keyword evidence="1" id="KW-0694">RNA-binding</keyword>
<organism evidence="2 3">
    <name type="scientific">Thermopolyspora flexuosa</name>
    <dbReference type="NCBI Taxonomy" id="103836"/>
    <lineage>
        <taxon>Bacteria</taxon>
        <taxon>Bacillati</taxon>
        <taxon>Actinomycetota</taxon>
        <taxon>Actinomycetes</taxon>
        <taxon>Streptosporangiales</taxon>
        <taxon>Streptosporangiaceae</taxon>
        <taxon>Thermopolyspora</taxon>
    </lineage>
</organism>
<gene>
    <name evidence="2" type="ORF">FHX40_0852</name>
</gene>
<dbReference type="Pfam" id="PF13275">
    <property type="entry name" value="S4_2"/>
    <property type="match status" value="1"/>
</dbReference>
<dbReference type="EMBL" id="VFPQ01000001">
    <property type="protein sequence ID" value="TQM74188.1"/>
    <property type="molecule type" value="Genomic_DNA"/>
</dbReference>
<evidence type="ECO:0000313" key="2">
    <source>
        <dbReference type="EMBL" id="TQM74188.1"/>
    </source>
</evidence>
<dbReference type="InterPro" id="IPR036986">
    <property type="entry name" value="S4_RNA-bd_sf"/>
</dbReference>
<dbReference type="Gene3D" id="3.10.290.10">
    <property type="entry name" value="RNA-binding S4 domain"/>
    <property type="match status" value="1"/>
</dbReference>
<name>A0A543IUE0_9ACTN</name>
<evidence type="ECO:0000313" key="3">
    <source>
        <dbReference type="Proteomes" id="UP000319213"/>
    </source>
</evidence>
<protein>
    <submittedName>
        <fullName evidence="2">Ribosome-associated protein</fullName>
    </submittedName>
</protein>
<sequence length="76" mass="8412">MPFVKETYRLRTDFIPLCDLLKVCGVTDTGGEAGLLIASGEVYVDGEVEQRKRRKVRAGQLVTGENFEIRVIAPDA</sequence>
<dbReference type="GO" id="GO:0003723">
    <property type="term" value="F:RNA binding"/>
    <property type="evidence" value="ECO:0007669"/>
    <property type="project" value="UniProtKB-KW"/>
</dbReference>
<dbReference type="PROSITE" id="PS50889">
    <property type="entry name" value="S4"/>
    <property type="match status" value="1"/>
</dbReference>
<dbReference type="Proteomes" id="UP000319213">
    <property type="component" value="Unassembled WGS sequence"/>
</dbReference>